<evidence type="ECO:0000313" key="3">
    <source>
        <dbReference type="Proteomes" id="UP000499080"/>
    </source>
</evidence>
<dbReference type="EMBL" id="BGPR01093966">
    <property type="protein sequence ID" value="GBM32959.1"/>
    <property type="molecule type" value="Genomic_DNA"/>
</dbReference>
<feature type="region of interest" description="Disordered" evidence="1">
    <location>
        <begin position="60"/>
        <end position="82"/>
    </location>
</feature>
<comment type="caution">
    <text evidence="2">The sequence shown here is derived from an EMBL/GenBank/DDBJ whole genome shotgun (WGS) entry which is preliminary data.</text>
</comment>
<sequence>MPTLLWPPPQLSSELPLLPYDLPLSEFHRTDSSAFSSLTHQARRIKVGVDTLKKKKKAEYKKNYREEQKERSPFPKSKNGCSITELIDAPGRIGPCISGDARNASSVSTSD</sequence>
<dbReference type="AlphaFoldDB" id="A0A4Y2EXE9"/>
<accession>A0A4Y2EXE9</accession>
<organism evidence="2 3">
    <name type="scientific">Araneus ventricosus</name>
    <name type="common">Orbweaver spider</name>
    <name type="synonym">Epeira ventricosa</name>
    <dbReference type="NCBI Taxonomy" id="182803"/>
    <lineage>
        <taxon>Eukaryota</taxon>
        <taxon>Metazoa</taxon>
        <taxon>Ecdysozoa</taxon>
        <taxon>Arthropoda</taxon>
        <taxon>Chelicerata</taxon>
        <taxon>Arachnida</taxon>
        <taxon>Araneae</taxon>
        <taxon>Araneomorphae</taxon>
        <taxon>Entelegynae</taxon>
        <taxon>Araneoidea</taxon>
        <taxon>Araneidae</taxon>
        <taxon>Araneus</taxon>
    </lineage>
</organism>
<evidence type="ECO:0000313" key="2">
    <source>
        <dbReference type="EMBL" id="GBM32959.1"/>
    </source>
</evidence>
<feature type="compositionally biased region" description="Basic and acidic residues" evidence="1">
    <location>
        <begin position="60"/>
        <end position="73"/>
    </location>
</feature>
<reference evidence="2 3" key="1">
    <citation type="journal article" date="2019" name="Sci. Rep.">
        <title>Orb-weaving spider Araneus ventricosus genome elucidates the spidroin gene catalogue.</title>
        <authorList>
            <person name="Kono N."/>
            <person name="Nakamura H."/>
            <person name="Ohtoshi R."/>
            <person name="Moran D.A.P."/>
            <person name="Shinohara A."/>
            <person name="Yoshida Y."/>
            <person name="Fujiwara M."/>
            <person name="Mori M."/>
            <person name="Tomita M."/>
            <person name="Arakawa K."/>
        </authorList>
    </citation>
    <scope>NUCLEOTIDE SEQUENCE [LARGE SCALE GENOMIC DNA]</scope>
</reference>
<keyword evidence="3" id="KW-1185">Reference proteome</keyword>
<evidence type="ECO:0000256" key="1">
    <source>
        <dbReference type="SAM" id="MobiDB-lite"/>
    </source>
</evidence>
<protein>
    <submittedName>
        <fullName evidence="2">Uncharacterized protein</fullName>
    </submittedName>
</protein>
<proteinExistence type="predicted"/>
<gene>
    <name evidence="2" type="ORF">AVEN_275656_1</name>
</gene>
<name>A0A4Y2EXE9_ARAVE</name>
<dbReference type="Proteomes" id="UP000499080">
    <property type="component" value="Unassembled WGS sequence"/>
</dbReference>